<dbReference type="EMBL" id="JACEIK010006577">
    <property type="protein sequence ID" value="MCE2055912.1"/>
    <property type="molecule type" value="Genomic_DNA"/>
</dbReference>
<dbReference type="PANTHER" id="PTHR48186">
    <property type="entry name" value="NB-ARC DOMAIN-CONTAINING PROTEIN"/>
    <property type="match status" value="1"/>
</dbReference>
<gene>
    <name evidence="2" type="ORF">HAX54_043726</name>
</gene>
<evidence type="ECO:0000313" key="3">
    <source>
        <dbReference type="Proteomes" id="UP000823775"/>
    </source>
</evidence>
<feature type="non-terminal residue" evidence="2">
    <location>
        <position position="1"/>
    </location>
</feature>
<proteinExistence type="predicted"/>
<protein>
    <submittedName>
        <fullName evidence="2">Uncharacterized protein</fullName>
    </submittedName>
</protein>
<accession>A0ABS8W1E0</accession>
<dbReference type="Proteomes" id="UP000823775">
    <property type="component" value="Unassembled WGS sequence"/>
</dbReference>
<dbReference type="PANTHER" id="PTHR48186:SF1">
    <property type="entry name" value="TPX2 C-TERMINAL DOMAIN-CONTAINING PROTEIN"/>
    <property type="match status" value="1"/>
</dbReference>
<organism evidence="2 3">
    <name type="scientific">Datura stramonium</name>
    <name type="common">Jimsonweed</name>
    <name type="synonym">Common thornapple</name>
    <dbReference type="NCBI Taxonomy" id="4076"/>
    <lineage>
        <taxon>Eukaryota</taxon>
        <taxon>Viridiplantae</taxon>
        <taxon>Streptophyta</taxon>
        <taxon>Embryophyta</taxon>
        <taxon>Tracheophyta</taxon>
        <taxon>Spermatophyta</taxon>
        <taxon>Magnoliopsida</taxon>
        <taxon>eudicotyledons</taxon>
        <taxon>Gunneridae</taxon>
        <taxon>Pentapetalae</taxon>
        <taxon>asterids</taxon>
        <taxon>lamiids</taxon>
        <taxon>Solanales</taxon>
        <taxon>Solanaceae</taxon>
        <taxon>Solanoideae</taxon>
        <taxon>Datureae</taxon>
        <taxon>Datura</taxon>
    </lineage>
</organism>
<comment type="caution">
    <text evidence="2">The sequence shown here is derived from an EMBL/GenBank/DDBJ whole genome shotgun (WGS) entry which is preliminary data.</text>
</comment>
<feature type="compositionally biased region" description="Basic and acidic residues" evidence="1">
    <location>
        <begin position="1"/>
        <end position="15"/>
    </location>
</feature>
<feature type="compositionally biased region" description="Basic and acidic residues" evidence="1">
    <location>
        <begin position="31"/>
        <end position="42"/>
    </location>
</feature>
<keyword evidence="3" id="KW-1185">Reference proteome</keyword>
<reference evidence="2 3" key="1">
    <citation type="journal article" date="2021" name="BMC Genomics">
        <title>Datura genome reveals duplications of psychoactive alkaloid biosynthetic genes and high mutation rate following tissue culture.</title>
        <authorList>
            <person name="Rajewski A."/>
            <person name="Carter-House D."/>
            <person name="Stajich J."/>
            <person name="Litt A."/>
        </authorList>
    </citation>
    <scope>NUCLEOTIDE SEQUENCE [LARGE SCALE GENOMIC DNA]</scope>
    <source>
        <strain evidence="2">AR-01</strain>
    </source>
</reference>
<feature type="compositionally biased region" description="Acidic residues" evidence="1">
    <location>
        <begin position="16"/>
        <end position="30"/>
    </location>
</feature>
<evidence type="ECO:0000313" key="2">
    <source>
        <dbReference type="EMBL" id="MCE2055912.1"/>
    </source>
</evidence>
<name>A0ABS8W1E0_DATST</name>
<sequence>NTQVLDDDKNDGVSHEEDEDNVGDEDEVTNVEEKEEPKEEKQNGVGTHQSKNKIIAPTNKKLSMKIRLSIKKTLQVAPLKK</sequence>
<evidence type="ECO:0000256" key="1">
    <source>
        <dbReference type="SAM" id="MobiDB-lite"/>
    </source>
</evidence>
<feature type="region of interest" description="Disordered" evidence="1">
    <location>
        <begin position="1"/>
        <end position="56"/>
    </location>
</feature>